<proteinExistence type="predicted"/>
<organism evidence="1">
    <name type="scientific">Candidatus Kentrum sp. FW</name>
    <dbReference type="NCBI Taxonomy" id="2126338"/>
    <lineage>
        <taxon>Bacteria</taxon>
        <taxon>Pseudomonadati</taxon>
        <taxon>Pseudomonadota</taxon>
        <taxon>Gammaproteobacteria</taxon>
        <taxon>Candidatus Kentrum</taxon>
    </lineage>
</organism>
<name>A0A450SWR3_9GAMM</name>
<sequence>MPRDGGVVVGLVMALVIVSFADGKHSAAGFPGRPNLSLYFVAPCLMLLAHEHNATTDEHVVVTNEHDKIIDEHVVITDEYVMVTDEHDVVMGDIHEITHEDVVVMNEDVVVTDDHDEIIGFARSQAPAWERGSLEAPASGKEVPKLELGNQRKPRHFCRVTALTRLTRPTVVVLRGVGSPS</sequence>
<dbReference type="EMBL" id="CAADFD010000041">
    <property type="protein sequence ID" value="VFJ58445.1"/>
    <property type="molecule type" value="Genomic_DNA"/>
</dbReference>
<dbReference type="AlphaFoldDB" id="A0A450SWR3"/>
<evidence type="ECO:0000313" key="1">
    <source>
        <dbReference type="EMBL" id="VFJ58445.1"/>
    </source>
</evidence>
<protein>
    <submittedName>
        <fullName evidence="1">Uncharacterized protein</fullName>
    </submittedName>
</protein>
<gene>
    <name evidence="1" type="ORF">BECKFW1821B_GA0114236_104119</name>
</gene>
<accession>A0A450SWR3</accession>
<reference evidence="1" key="1">
    <citation type="submission" date="2019-02" db="EMBL/GenBank/DDBJ databases">
        <authorList>
            <person name="Gruber-Vodicka R. H."/>
            <person name="Seah K. B. B."/>
        </authorList>
    </citation>
    <scope>NUCLEOTIDE SEQUENCE</scope>
    <source>
        <strain evidence="1">BECK_BZ106</strain>
    </source>
</reference>